<sequence length="228" mass="24630">MPVINDDPNAQLIAGDAVNNDEPNAQIILGEAVINDDPNAQLIAGDAVNNDEPNAQIIPGEAGINDDPNAQIPADAQIIPALANVDLAVNDHVDGQIVHGNVVNNHVNNLGPIANVVPPNRPNQWTENEEQMLLTAVDQYEHIAVLTVRFEMIKNDPVFSVFFAHRSVEALLTRYRLMRRQNRAFLHVVALGNPPGGNGPNLDELPAAAAPFGSYCEVLSRSFPPVKQ</sequence>
<evidence type="ECO:0000313" key="1">
    <source>
        <dbReference type="EMBL" id="CAJ2656397.1"/>
    </source>
</evidence>
<name>A0ACB0KIU2_TRIPR</name>
<evidence type="ECO:0000313" key="2">
    <source>
        <dbReference type="Proteomes" id="UP001177021"/>
    </source>
</evidence>
<accession>A0ACB0KIU2</accession>
<reference evidence="1" key="1">
    <citation type="submission" date="2023-10" db="EMBL/GenBank/DDBJ databases">
        <authorList>
            <person name="Rodriguez Cubillos JULIANA M."/>
            <person name="De Vega J."/>
        </authorList>
    </citation>
    <scope>NUCLEOTIDE SEQUENCE</scope>
</reference>
<organism evidence="1 2">
    <name type="scientific">Trifolium pratense</name>
    <name type="common">Red clover</name>
    <dbReference type="NCBI Taxonomy" id="57577"/>
    <lineage>
        <taxon>Eukaryota</taxon>
        <taxon>Viridiplantae</taxon>
        <taxon>Streptophyta</taxon>
        <taxon>Embryophyta</taxon>
        <taxon>Tracheophyta</taxon>
        <taxon>Spermatophyta</taxon>
        <taxon>Magnoliopsida</taxon>
        <taxon>eudicotyledons</taxon>
        <taxon>Gunneridae</taxon>
        <taxon>Pentapetalae</taxon>
        <taxon>rosids</taxon>
        <taxon>fabids</taxon>
        <taxon>Fabales</taxon>
        <taxon>Fabaceae</taxon>
        <taxon>Papilionoideae</taxon>
        <taxon>50 kb inversion clade</taxon>
        <taxon>NPAAA clade</taxon>
        <taxon>Hologalegina</taxon>
        <taxon>IRL clade</taxon>
        <taxon>Trifolieae</taxon>
        <taxon>Trifolium</taxon>
    </lineage>
</organism>
<proteinExistence type="predicted"/>
<gene>
    <name evidence="1" type="ORF">MILVUS5_LOCUS23154</name>
</gene>
<dbReference type="Proteomes" id="UP001177021">
    <property type="component" value="Unassembled WGS sequence"/>
</dbReference>
<protein>
    <submittedName>
        <fullName evidence="1">Uncharacterized protein</fullName>
    </submittedName>
</protein>
<dbReference type="EMBL" id="CASHSV030000206">
    <property type="protein sequence ID" value="CAJ2656397.1"/>
    <property type="molecule type" value="Genomic_DNA"/>
</dbReference>
<keyword evidence="2" id="KW-1185">Reference proteome</keyword>
<comment type="caution">
    <text evidence="1">The sequence shown here is derived from an EMBL/GenBank/DDBJ whole genome shotgun (WGS) entry which is preliminary data.</text>
</comment>